<dbReference type="OrthoDB" id="196515at2157"/>
<dbReference type="Proteomes" id="UP000509626">
    <property type="component" value="Chromosome"/>
</dbReference>
<dbReference type="InterPro" id="IPR027417">
    <property type="entry name" value="P-loop_NTPase"/>
</dbReference>
<evidence type="ECO:0000313" key="2">
    <source>
        <dbReference type="Proteomes" id="UP000509626"/>
    </source>
</evidence>
<sequence>MATSSPALAAGDPVEIGGSYWGAQLDVFDALESGENDLVIFRTGYGGGKTVLGSDWVLGVGLQVPNGHSLVLAPDKAKGGPATYKGFYERLPGENTVPNDADGDPENSPIVAGHHGTKNRTTLVNGHIIQLGGADIWSRFAGTEFNAIWCDEVGHYDHTDLYDLHEMLITRQRTEQGPNVTLWTSTGNGFNQFYDISEREMQPDGEGGEEKLPWADRMAVIVGDSRDNPFHHEIEKMKAQFEGTARERQALEGGFSAAEGLVYSSFSRKTHVRERPDVVDRLVDGWRLYGYDYGHADPRVLLEIGKTPADQYVILDEYYEPQQPVEKLTGKWDGGRLVRDGWLQQQNKRAGEVYCDHEPEHIEKFRKAGFEADSATKNLDEGIEEVRSVLEVDEANGIPGLLVVDDCVNLIQEFQSYKEEDVGTSRATDHALDSLRYAIMGDRYVEEDGKSGSGTW</sequence>
<dbReference type="AlphaFoldDB" id="A0A7D5LBW8"/>
<dbReference type="Gene3D" id="3.30.420.280">
    <property type="match status" value="1"/>
</dbReference>
<proteinExistence type="predicted"/>
<keyword evidence="2" id="KW-1185">Reference proteome</keyword>
<dbReference type="KEGG" id="halu:HUG12_15675"/>
<accession>A0A7D5LBW8</accession>
<dbReference type="EMBL" id="CP058579">
    <property type="protein sequence ID" value="QLG63093.1"/>
    <property type="molecule type" value="Genomic_DNA"/>
</dbReference>
<protein>
    <recommendedName>
        <fullName evidence="3">Terminase</fullName>
    </recommendedName>
</protein>
<dbReference type="Gene3D" id="3.40.50.300">
    <property type="entry name" value="P-loop containing nucleotide triphosphate hydrolases"/>
    <property type="match status" value="1"/>
</dbReference>
<organism evidence="1 2">
    <name type="scientific">Halorarum salinum</name>
    <dbReference type="NCBI Taxonomy" id="2743089"/>
    <lineage>
        <taxon>Archaea</taxon>
        <taxon>Methanobacteriati</taxon>
        <taxon>Methanobacteriota</taxon>
        <taxon>Stenosarchaea group</taxon>
        <taxon>Halobacteria</taxon>
        <taxon>Halobacteriales</taxon>
        <taxon>Haloferacaceae</taxon>
        <taxon>Halorarum</taxon>
    </lineage>
</organism>
<gene>
    <name evidence="1" type="ORF">HUG12_15675</name>
</gene>
<name>A0A7D5LBW8_9EURY</name>
<reference evidence="1 2" key="1">
    <citation type="submission" date="2020-06" db="EMBL/GenBank/DDBJ databases">
        <title>NJ-3-1, isolated from saline soil.</title>
        <authorList>
            <person name="Cui H.L."/>
            <person name="Shi X."/>
        </authorList>
    </citation>
    <scope>NUCLEOTIDE SEQUENCE [LARGE SCALE GENOMIC DNA]</scope>
    <source>
        <strain evidence="1 2">NJ-3-1</strain>
    </source>
</reference>
<dbReference type="RefSeq" id="WP_179269678.1">
    <property type="nucleotide sequence ID" value="NZ_CP058579.1"/>
</dbReference>
<evidence type="ECO:0000313" key="1">
    <source>
        <dbReference type="EMBL" id="QLG63093.1"/>
    </source>
</evidence>
<dbReference type="GeneID" id="56038928"/>
<evidence type="ECO:0008006" key="3">
    <source>
        <dbReference type="Google" id="ProtNLM"/>
    </source>
</evidence>